<feature type="chain" id="PRO_5022686915" description="Lipoprotein" evidence="1">
    <location>
        <begin position="21"/>
        <end position="201"/>
    </location>
</feature>
<keyword evidence="3" id="KW-1185">Reference proteome</keyword>
<dbReference type="RefSeq" id="WP_147848675.1">
    <property type="nucleotide sequence ID" value="NZ_VDUZ01000022.1"/>
</dbReference>
<feature type="signal peptide" evidence="1">
    <location>
        <begin position="1"/>
        <end position="20"/>
    </location>
</feature>
<dbReference type="AlphaFoldDB" id="A0A5C8PJM0"/>
<dbReference type="PROSITE" id="PS51257">
    <property type="entry name" value="PROKAR_LIPOPROTEIN"/>
    <property type="match status" value="1"/>
</dbReference>
<dbReference type="Proteomes" id="UP000321638">
    <property type="component" value="Unassembled WGS sequence"/>
</dbReference>
<evidence type="ECO:0000256" key="1">
    <source>
        <dbReference type="SAM" id="SignalP"/>
    </source>
</evidence>
<organism evidence="2 3">
    <name type="scientific">Vineibacter terrae</name>
    <dbReference type="NCBI Taxonomy" id="2586908"/>
    <lineage>
        <taxon>Bacteria</taxon>
        <taxon>Pseudomonadati</taxon>
        <taxon>Pseudomonadota</taxon>
        <taxon>Alphaproteobacteria</taxon>
        <taxon>Hyphomicrobiales</taxon>
        <taxon>Vineibacter</taxon>
    </lineage>
</organism>
<evidence type="ECO:0008006" key="4">
    <source>
        <dbReference type="Google" id="ProtNLM"/>
    </source>
</evidence>
<evidence type="ECO:0000313" key="2">
    <source>
        <dbReference type="EMBL" id="TXL73879.1"/>
    </source>
</evidence>
<proteinExistence type="predicted"/>
<dbReference type="OrthoDB" id="7375814at2"/>
<dbReference type="EMBL" id="VDUZ01000022">
    <property type="protein sequence ID" value="TXL73879.1"/>
    <property type="molecule type" value="Genomic_DNA"/>
</dbReference>
<protein>
    <recommendedName>
        <fullName evidence="4">Lipoprotein</fullName>
    </recommendedName>
</protein>
<reference evidence="2 3" key="1">
    <citation type="submission" date="2019-06" db="EMBL/GenBank/DDBJ databases">
        <title>New taxonomy in bacterial strain CC-CFT640, isolated from vineyard.</title>
        <authorList>
            <person name="Lin S.-Y."/>
            <person name="Tsai C.-F."/>
            <person name="Young C.-C."/>
        </authorList>
    </citation>
    <scope>NUCLEOTIDE SEQUENCE [LARGE SCALE GENOMIC DNA]</scope>
    <source>
        <strain evidence="2 3">CC-CFT640</strain>
    </source>
</reference>
<accession>A0A5C8PJM0</accession>
<evidence type="ECO:0000313" key="3">
    <source>
        <dbReference type="Proteomes" id="UP000321638"/>
    </source>
</evidence>
<sequence length="201" mass="21222">MLGRRSVAVAGLALALSACADSSEPPRAAVPAAPTLTADGRIIVRGQGLTYAIRPPQGWSARSVRGADRSTKSMVTVADISPPGGVPAVISGQMRTKTSEINSIDSWIERVTKTRRATDHDFTLWRAGPVPVAGARPSAMLVLENSEPPEGEGQPVDHEAVVLIEEPGAIAEIFLTTKTRELLDQYLSTLRVVAASYGPAM</sequence>
<comment type="caution">
    <text evidence="2">The sequence shown here is derived from an EMBL/GenBank/DDBJ whole genome shotgun (WGS) entry which is preliminary data.</text>
</comment>
<gene>
    <name evidence="2" type="ORF">FHP25_19710</name>
</gene>
<keyword evidence="1" id="KW-0732">Signal</keyword>
<name>A0A5C8PJM0_9HYPH</name>